<dbReference type="Proteomes" id="UP000245474">
    <property type="component" value="Unassembled WGS sequence"/>
</dbReference>
<organism evidence="1 2">
    <name type="scientific">Sediminicurvatus halobius</name>
    <dbReference type="NCBI Taxonomy" id="2182432"/>
    <lineage>
        <taxon>Bacteria</taxon>
        <taxon>Pseudomonadati</taxon>
        <taxon>Pseudomonadota</taxon>
        <taxon>Gammaproteobacteria</taxon>
        <taxon>Chromatiales</taxon>
        <taxon>Ectothiorhodospiraceae</taxon>
        <taxon>Sediminicurvatus</taxon>
    </lineage>
</organism>
<dbReference type="RefSeq" id="WP_109678908.1">
    <property type="nucleotide sequence ID" value="NZ_CP086615.1"/>
</dbReference>
<dbReference type="EMBL" id="QFFI01000016">
    <property type="protein sequence ID" value="PWG62709.1"/>
    <property type="molecule type" value="Genomic_DNA"/>
</dbReference>
<protein>
    <submittedName>
        <fullName evidence="1">Uncharacterized protein</fullName>
    </submittedName>
</protein>
<sequence length="116" mass="12385">MADPQTVPLAQLVGAVLGSLAEARRLGDLETARLREEYRKSEALAELTVPAFQIADVDIELRFAVAGAPDGQGGDPRGVAVITDPKALREFQPHQVSSMKLRLAPLTLHAGSNDET</sequence>
<gene>
    <name evidence="1" type="ORF">DEM34_11200</name>
</gene>
<reference evidence="1 2" key="1">
    <citation type="submission" date="2018-05" db="EMBL/GenBank/DDBJ databases">
        <title>Spiribacter halobius sp. nov., a moderately halophilic bacterium isolated from marine solar saltern.</title>
        <authorList>
            <person name="Zheng W.-S."/>
            <person name="Lu D.-C."/>
            <person name="Du Z.-J."/>
        </authorList>
    </citation>
    <scope>NUCLEOTIDE SEQUENCE [LARGE SCALE GENOMIC DNA]</scope>
    <source>
        <strain evidence="1 2">E85</strain>
    </source>
</reference>
<dbReference type="AlphaFoldDB" id="A0A2U2N150"/>
<accession>A0A2U2N150</accession>
<name>A0A2U2N150_9GAMM</name>
<comment type="caution">
    <text evidence="1">The sequence shown here is derived from an EMBL/GenBank/DDBJ whole genome shotgun (WGS) entry which is preliminary data.</text>
</comment>
<keyword evidence="2" id="KW-1185">Reference proteome</keyword>
<proteinExistence type="predicted"/>
<evidence type="ECO:0000313" key="1">
    <source>
        <dbReference type="EMBL" id="PWG62709.1"/>
    </source>
</evidence>
<evidence type="ECO:0000313" key="2">
    <source>
        <dbReference type="Proteomes" id="UP000245474"/>
    </source>
</evidence>